<organism evidence="2 3">
    <name type="scientific">Microbacterium esteraromaticum</name>
    <dbReference type="NCBI Taxonomy" id="57043"/>
    <lineage>
        <taxon>Bacteria</taxon>
        <taxon>Bacillati</taxon>
        <taxon>Actinomycetota</taxon>
        <taxon>Actinomycetes</taxon>
        <taxon>Micrococcales</taxon>
        <taxon>Microbacteriaceae</taxon>
        <taxon>Microbacterium</taxon>
    </lineage>
</organism>
<gene>
    <name evidence="2" type="ORF">JF543_00905</name>
</gene>
<dbReference type="Proteomes" id="UP000664385">
    <property type="component" value="Unassembled WGS sequence"/>
</dbReference>
<evidence type="ECO:0000313" key="3">
    <source>
        <dbReference type="Proteomes" id="UP000664385"/>
    </source>
</evidence>
<dbReference type="AlphaFoldDB" id="A0A939DUY0"/>
<name>A0A939DUY0_9MICO</name>
<sequence length="109" mass="11474">MPSARSNKPSRDDSEARRAMRLSTWFALGAGALGVVLIAWPHLLPAGGPWVQLALGAMTLFLAFRARAIGTRGVEDYDGRLSLLAAMAGFAILFFAGGEAFRLLAALGG</sequence>
<evidence type="ECO:0000256" key="1">
    <source>
        <dbReference type="SAM" id="Phobius"/>
    </source>
</evidence>
<feature type="transmembrane region" description="Helical" evidence="1">
    <location>
        <begin position="49"/>
        <end position="69"/>
    </location>
</feature>
<keyword evidence="1" id="KW-0472">Membrane</keyword>
<comment type="caution">
    <text evidence="2">The sequence shown here is derived from an EMBL/GenBank/DDBJ whole genome shotgun (WGS) entry which is preliminary data.</text>
</comment>
<keyword evidence="1" id="KW-0812">Transmembrane</keyword>
<keyword evidence="1" id="KW-1133">Transmembrane helix</keyword>
<evidence type="ECO:0000313" key="2">
    <source>
        <dbReference type="EMBL" id="MBN8204513.1"/>
    </source>
</evidence>
<dbReference type="RefSeq" id="WP_206821501.1">
    <property type="nucleotide sequence ID" value="NZ_JAEKJQ010000001.1"/>
</dbReference>
<dbReference type="EMBL" id="JAEMWU010000001">
    <property type="protein sequence ID" value="MBN8204513.1"/>
    <property type="molecule type" value="Genomic_DNA"/>
</dbReference>
<protein>
    <submittedName>
        <fullName evidence="2">Uncharacterized protein</fullName>
    </submittedName>
</protein>
<feature type="transmembrane region" description="Helical" evidence="1">
    <location>
        <begin position="81"/>
        <end position="105"/>
    </location>
</feature>
<feature type="transmembrane region" description="Helical" evidence="1">
    <location>
        <begin position="21"/>
        <end position="43"/>
    </location>
</feature>
<accession>A0A939DUY0</accession>
<reference evidence="2" key="1">
    <citation type="submission" date="2020-12" db="EMBL/GenBank/DDBJ databases">
        <title>PHA producing bacteria isolated from mangrove.</title>
        <authorList>
            <person name="Zheng W."/>
            <person name="Yu S."/>
            <person name="Huang Y."/>
        </authorList>
    </citation>
    <scope>NUCLEOTIDE SEQUENCE</scope>
    <source>
        <strain evidence="2">GN8-5</strain>
    </source>
</reference>
<proteinExistence type="predicted"/>